<keyword evidence="1" id="KW-0812">Transmembrane</keyword>
<dbReference type="EMBL" id="CACRTN010000012">
    <property type="protein sequence ID" value="VYT96003.1"/>
    <property type="molecule type" value="Genomic_DNA"/>
</dbReference>
<feature type="transmembrane region" description="Helical" evidence="1">
    <location>
        <begin position="35"/>
        <end position="52"/>
    </location>
</feature>
<gene>
    <name evidence="2" type="ORF">CILFYP54_00391</name>
</gene>
<protein>
    <submittedName>
        <fullName evidence="2">Uncharacterized protein</fullName>
    </submittedName>
</protein>
<dbReference type="AlphaFoldDB" id="A0A6N3AYN3"/>
<accession>A0A6N3AYN3</accession>
<organism evidence="2">
    <name type="scientific">Collinsella intestinalis</name>
    <dbReference type="NCBI Taxonomy" id="147207"/>
    <lineage>
        <taxon>Bacteria</taxon>
        <taxon>Bacillati</taxon>
        <taxon>Actinomycetota</taxon>
        <taxon>Coriobacteriia</taxon>
        <taxon>Coriobacteriales</taxon>
        <taxon>Coriobacteriaceae</taxon>
        <taxon>Collinsella</taxon>
    </lineage>
</organism>
<keyword evidence="1" id="KW-1133">Transmembrane helix</keyword>
<dbReference type="RefSeq" id="WP_156848648.1">
    <property type="nucleotide sequence ID" value="NZ_CACRTN010000012.1"/>
</dbReference>
<proteinExistence type="predicted"/>
<name>A0A6N3AYN3_9ACTN</name>
<reference evidence="2" key="1">
    <citation type="submission" date="2019-11" db="EMBL/GenBank/DDBJ databases">
        <authorList>
            <person name="Feng L."/>
        </authorList>
    </citation>
    <scope>NUCLEOTIDE SEQUENCE</scope>
    <source>
        <strain evidence="2">CintestinalisLFYP54</strain>
    </source>
</reference>
<sequence>MNEREADRRRIDGCCTRLDLLHGDATSPRIPMREIVLLTCCALHAIMLLLAIGDGGLGWTVFWLLALCLDIYSLGESRL</sequence>
<evidence type="ECO:0000256" key="1">
    <source>
        <dbReference type="SAM" id="Phobius"/>
    </source>
</evidence>
<evidence type="ECO:0000313" key="2">
    <source>
        <dbReference type="EMBL" id="VYT96003.1"/>
    </source>
</evidence>
<feature type="transmembrane region" description="Helical" evidence="1">
    <location>
        <begin position="58"/>
        <end position="75"/>
    </location>
</feature>
<keyword evidence="1" id="KW-0472">Membrane</keyword>